<dbReference type="GO" id="GO:0016887">
    <property type="term" value="F:ATP hydrolysis activity"/>
    <property type="evidence" value="ECO:0007669"/>
    <property type="project" value="InterPro"/>
</dbReference>
<dbReference type="InterPro" id="IPR003593">
    <property type="entry name" value="AAA+_ATPase"/>
</dbReference>
<keyword evidence="3" id="KW-0472">Membrane</keyword>
<feature type="domain" description="AAA+ ATPase" evidence="6">
    <location>
        <begin position="586"/>
        <end position="721"/>
    </location>
</feature>
<evidence type="ECO:0000313" key="7">
    <source>
        <dbReference type="EMBL" id="RSL43934.1"/>
    </source>
</evidence>
<keyword evidence="2" id="KW-0547">Nucleotide-binding</keyword>
<dbReference type="SMART" id="SM00382">
    <property type="entry name" value="AAA"/>
    <property type="match status" value="1"/>
</dbReference>
<dbReference type="InterPro" id="IPR051701">
    <property type="entry name" value="Mito_OM_Translocase_MSP1"/>
</dbReference>
<feature type="region of interest" description="Disordered" evidence="5">
    <location>
        <begin position="1"/>
        <end position="45"/>
    </location>
</feature>
<keyword evidence="8" id="KW-1185">Reference proteome</keyword>
<evidence type="ECO:0000256" key="3">
    <source>
        <dbReference type="ARBA" id="ARBA00022787"/>
    </source>
</evidence>
<evidence type="ECO:0000256" key="5">
    <source>
        <dbReference type="SAM" id="MobiDB-lite"/>
    </source>
</evidence>
<organism evidence="7 8">
    <name type="scientific">Fusarium duplospermum</name>
    <dbReference type="NCBI Taxonomy" id="1325734"/>
    <lineage>
        <taxon>Eukaryota</taxon>
        <taxon>Fungi</taxon>
        <taxon>Dikarya</taxon>
        <taxon>Ascomycota</taxon>
        <taxon>Pezizomycotina</taxon>
        <taxon>Sordariomycetes</taxon>
        <taxon>Hypocreomycetidae</taxon>
        <taxon>Hypocreales</taxon>
        <taxon>Nectriaceae</taxon>
        <taxon>Fusarium</taxon>
        <taxon>Fusarium solani species complex</taxon>
    </lineage>
</organism>
<name>A0A428NT19_9HYPO</name>
<feature type="region of interest" description="Disordered" evidence="5">
    <location>
        <begin position="466"/>
        <end position="516"/>
    </location>
</feature>
<evidence type="ECO:0000313" key="8">
    <source>
        <dbReference type="Proteomes" id="UP000288168"/>
    </source>
</evidence>
<feature type="compositionally biased region" description="Basic and acidic residues" evidence="5">
    <location>
        <begin position="476"/>
        <end position="487"/>
    </location>
</feature>
<dbReference type="OrthoDB" id="5104276at2759"/>
<dbReference type="PANTHER" id="PTHR45644">
    <property type="entry name" value="AAA ATPASE, PUTATIVE (AFU_ORTHOLOGUE AFUA_2G12920)-RELATED-RELATED"/>
    <property type="match status" value="1"/>
</dbReference>
<dbReference type="GO" id="GO:0005524">
    <property type="term" value="F:ATP binding"/>
    <property type="evidence" value="ECO:0007669"/>
    <property type="project" value="UniProtKB-KW"/>
</dbReference>
<evidence type="ECO:0000256" key="1">
    <source>
        <dbReference type="ARBA" id="ARBA00004572"/>
    </source>
</evidence>
<dbReference type="SUPFAM" id="SSF52540">
    <property type="entry name" value="P-loop containing nucleoside triphosphate hydrolases"/>
    <property type="match status" value="1"/>
</dbReference>
<dbReference type="InterPro" id="IPR041569">
    <property type="entry name" value="AAA_lid_3"/>
</dbReference>
<protein>
    <recommendedName>
        <fullName evidence="6">AAA+ ATPase domain-containing protein</fullName>
    </recommendedName>
</protein>
<comment type="subcellular location">
    <subcellularLocation>
        <location evidence="1">Mitochondrion outer membrane</location>
        <topology evidence="1">Single-pass membrane protein</topology>
    </subcellularLocation>
</comment>
<dbReference type="InterPro" id="IPR003959">
    <property type="entry name" value="ATPase_AAA_core"/>
</dbReference>
<sequence>MESCEQSDSANLSKPATDVSSTSTIDSVAMSNPDPVQPARGITNGWVDSSIEATSIDPQSSNLSPASVKTVQSQDLCAAEKKPTIPEWFLQSKVRLAKDLLNHLPSLSKSVEGKDNGEETAKEASRGGTIILNNDYEIHPDLYAEARDTILSGILRTPGNIHPSSNWVNTAALLLQSPQEGSLGFSKAVVHTIAQELKADLVSLGQEDAHDLCQYFWPDLSIDCEGEAIFSGGNIGLFFEQGEEQEKDDKSSPTRMDTFIDTLLACPKKKTSSPVHRPPLIIHLPEVEDFIDSDEGLQPFFRKLLEAVKELRKRGKTTIIVGTTVWDPEEYGYSNQWEMHGEDEAPFVYGTVVNISPVATRRAAVTLDREIKGEPWSTQLRHLRRALRWSLGRQLQSEFLLPEALWELPDSAELKETLESWSDEIMGRLVRQIYARIALTRKVEPSEIFDIIARISRNKSAIERNKAMSDQAEEGPESKDGNSKKADEEEEQESSEEEETSEEEEDNEEGGVDKEVKSKSKFQTFLENLSASCTKEEEGLFDCVVDPDSLKSSFESIKLNQDLIDRLRQLLSHSMRESEGLLATETVNGSILYGPPGTGKTHLARILAKEAAANFISINPADMERCYVGETEQLIKALFSLARKLHPCVIFLDEADALFGRRTSTDRKWERTSLSQFLVEIEGLRRSDKSPFVLMATNRPANMDDAICRRLPHIVHIGLPGVDERRGIFAIFLKEERVDADVNLDELAGTHTREFSGSDIRALCVQAALIAQREVDLVKDDEVTDAPRGPDYHSEELLQMGTKSRARW</sequence>
<dbReference type="GO" id="GO:0005741">
    <property type="term" value="C:mitochondrial outer membrane"/>
    <property type="evidence" value="ECO:0007669"/>
    <property type="project" value="UniProtKB-SubCell"/>
</dbReference>
<feature type="compositionally biased region" description="Low complexity" evidence="5">
    <location>
        <begin position="17"/>
        <end position="28"/>
    </location>
</feature>
<gene>
    <name evidence="7" type="ORF">CEP54_014880</name>
</gene>
<dbReference type="Proteomes" id="UP000288168">
    <property type="component" value="Unassembled WGS sequence"/>
</dbReference>
<reference evidence="7 8" key="1">
    <citation type="submission" date="2017-06" db="EMBL/GenBank/DDBJ databases">
        <title>Comparative genomic analysis of Ambrosia Fusariam Clade fungi.</title>
        <authorList>
            <person name="Stajich J.E."/>
            <person name="Carrillo J."/>
            <person name="Kijimoto T."/>
            <person name="Eskalen A."/>
            <person name="O'Donnell K."/>
            <person name="Kasson M."/>
        </authorList>
    </citation>
    <scope>NUCLEOTIDE SEQUENCE [LARGE SCALE GENOMIC DNA]</scope>
    <source>
        <strain evidence="7 8">NRRL62584</strain>
    </source>
</reference>
<proteinExistence type="predicted"/>
<feature type="region of interest" description="Disordered" evidence="5">
    <location>
        <begin position="786"/>
        <end position="808"/>
    </location>
</feature>
<dbReference type="PANTHER" id="PTHR45644:SF56">
    <property type="entry name" value="AAA ATPASE, PUTATIVE (AFU_ORTHOLOGUE AFUA_2G12920)-RELATED"/>
    <property type="match status" value="1"/>
</dbReference>
<dbReference type="Gene3D" id="1.10.8.60">
    <property type="match status" value="1"/>
</dbReference>
<comment type="caution">
    <text evidence="7">The sequence shown here is derived from an EMBL/GenBank/DDBJ whole genome shotgun (WGS) entry which is preliminary data.</text>
</comment>
<dbReference type="Gene3D" id="3.40.50.300">
    <property type="entry name" value="P-loop containing nucleotide triphosphate hydrolases"/>
    <property type="match status" value="1"/>
</dbReference>
<dbReference type="Pfam" id="PF17862">
    <property type="entry name" value="AAA_lid_3"/>
    <property type="match status" value="1"/>
</dbReference>
<feature type="compositionally biased region" description="Polar residues" evidence="5">
    <location>
        <begin position="1"/>
        <end position="14"/>
    </location>
</feature>
<dbReference type="EMBL" id="NKCI01000307">
    <property type="protein sequence ID" value="RSL43934.1"/>
    <property type="molecule type" value="Genomic_DNA"/>
</dbReference>
<dbReference type="AlphaFoldDB" id="A0A428NT19"/>
<accession>A0A428NT19</accession>
<dbReference type="STRING" id="1325734.A0A428NT19"/>
<evidence type="ECO:0000259" key="6">
    <source>
        <dbReference type="SMART" id="SM00382"/>
    </source>
</evidence>
<evidence type="ECO:0000256" key="2">
    <source>
        <dbReference type="ARBA" id="ARBA00022741"/>
    </source>
</evidence>
<dbReference type="Pfam" id="PF00004">
    <property type="entry name" value="AAA"/>
    <property type="match status" value="1"/>
</dbReference>
<feature type="compositionally biased region" description="Acidic residues" evidence="5">
    <location>
        <begin position="488"/>
        <end position="510"/>
    </location>
</feature>
<keyword evidence="3" id="KW-0496">Mitochondrion</keyword>
<keyword evidence="3" id="KW-1000">Mitochondrion outer membrane</keyword>
<keyword evidence="4" id="KW-0067">ATP-binding</keyword>
<dbReference type="InterPro" id="IPR027417">
    <property type="entry name" value="P-loop_NTPase"/>
</dbReference>
<evidence type="ECO:0000256" key="4">
    <source>
        <dbReference type="ARBA" id="ARBA00022840"/>
    </source>
</evidence>